<dbReference type="EC" id="2.7.11.1" evidence="1"/>
<feature type="compositionally biased region" description="Polar residues" evidence="9">
    <location>
        <begin position="956"/>
        <end position="966"/>
    </location>
</feature>
<dbReference type="GO" id="GO:0005524">
    <property type="term" value="F:ATP binding"/>
    <property type="evidence" value="ECO:0007669"/>
    <property type="project" value="UniProtKB-KW"/>
</dbReference>
<evidence type="ECO:0000313" key="11">
    <source>
        <dbReference type="EMBL" id="ORX39956.1"/>
    </source>
</evidence>
<dbReference type="Pfam" id="PF00069">
    <property type="entry name" value="Pkinase"/>
    <property type="match status" value="1"/>
</dbReference>
<dbReference type="GO" id="GO:0007015">
    <property type="term" value="P:actin filament organization"/>
    <property type="evidence" value="ECO:0007669"/>
    <property type="project" value="TreeGrafter"/>
</dbReference>
<dbReference type="SUPFAM" id="SSF56112">
    <property type="entry name" value="Protein kinase-like (PK-like)"/>
    <property type="match status" value="1"/>
</dbReference>
<evidence type="ECO:0000313" key="12">
    <source>
        <dbReference type="Proteomes" id="UP000193218"/>
    </source>
</evidence>
<evidence type="ECO:0000256" key="6">
    <source>
        <dbReference type="ARBA" id="ARBA00022840"/>
    </source>
</evidence>
<feature type="compositionally biased region" description="Polar residues" evidence="9">
    <location>
        <begin position="908"/>
        <end position="936"/>
    </location>
</feature>
<protein>
    <recommendedName>
        <fullName evidence="1">non-specific serine/threonine protein kinase</fullName>
        <ecNumber evidence="1">2.7.11.1</ecNumber>
    </recommendedName>
</protein>
<dbReference type="Gene3D" id="1.10.510.10">
    <property type="entry name" value="Transferase(Phosphotransferase) domain 1"/>
    <property type="match status" value="1"/>
</dbReference>
<feature type="region of interest" description="Disordered" evidence="9">
    <location>
        <begin position="412"/>
        <end position="509"/>
    </location>
</feature>
<feature type="region of interest" description="Disordered" evidence="9">
    <location>
        <begin position="644"/>
        <end position="706"/>
    </location>
</feature>
<evidence type="ECO:0000256" key="9">
    <source>
        <dbReference type="SAM" id="MobiDB-lite"/>
    </source>
</evidence>
<feature type="compositionally biased region" description="Low complexity" evidence="9">
    <location>
        <begin position="873"/>
        <end position="884"/>
    </location>
</feature>
<gene>
    <name evidence="11" type="ORF">BD324DRAFT_648573</name>
</gene>
<evidence type="ECO:0000259" key="10">
    <source>
        <dbReference type="PROSITE" id="PS50011"/>
    </source>
</evidence>
<dbReference type="RefSeq" id="XP_021873741.1">
    <property type="nucleotide sequence ID" value="XM_022017858.1"/>
</dbReference>
<evidence type="ECO:0000256" key="1">
    <source>
        <dbReference type="ARBA" id="ARBA00012513"/>
    </source>
</evidence>
<feature type="compositionally biased region" description="Low complexity" evidence="9">
    <location>
        <begin position="46"/>
        <end position="71"/>
    </location>
</feature>
<evidence type="ECO:0000256" key="3">
    <source>
        <dbReference type="ARBA" id="ARBA00022679"/>
    </source>
</evidence>
<dbReference type="SMART" id="SM00220">
    <property type="entry name" value="S_TKc"/>
    <property type="match status" value="1"/>
</dbReference>
<dbReference type="InParanoid" id="A0A1Y1UR95"/>
<dbReference type="PANTHER" id="PTHR22967">
    <property type="entry name" value="SERINE/THREONINE PROTEIN KINASE"/>
    <property type="match status" value="1"/>
</dbReference>
<dbReference type="PROSITE" id="PS50011">
    <property type="entry name" value="PROTEIN_KINASE_DOM"/>
    <property type="match status" value="1"/>
</dbReference>
<sequence>MYQGSAYASPPSGYTSPPPPNDSYRRAPISVASRQPYTFSPPPPSSNGYSSPRYSSQAAQSPQMQAQRQMAFPTPPGAGGSYPQQPAQLPPARHKGTLAPGQIVVIGDSSVRIEKYLSEGGYAHVYLTSSDKPIYPPVKSGSRDSRDSRGYTQQCLKRIAFQDEKYWIEVKKEIEVMKALPVNPYLVQYLGSAHKDLPDGTHEVFILMEFAAGGGIIDLLNRRLRDRLKEIEILNIFTDVCEAVAAMHALPKPLVHRDLKIENVLAAPSSSPPLPQRPSPFTFKLCDFGSTTYPASRPPTSKIEADALAMDLDAHTTLQYRSPEMVEPMLGYAVGLPSDVWALGVLLYKLCYYTTPFEDHGTLAIVNAKYTFPQYPVYSPKVQHLIASMLVEQPSRRPTVFEVLRVAHDMSGTRPYPIPSRSIPGAPQTRSPVQSESNSANLLDFTSPSETASQPTQPSLMPNIQPQRRGRPTKEPSQNQIQTIGALPRPPAMSPYPSTSFTPPLPQAQSPAVVAEPQYSVNKVQVTGERDALNPSARRVDAFGMPASLQPSKAGSGFSDSFGSLKSPLQDSKSGSSRLGFGDSFSSSKTSPTASFPVTFGAPRTASPPRVSNLSRSPNSAAPTDGGEANFDTRFPSIESLEAAEPLIGGDSTRQSSNLISPLEETPRPSSFRKPSMIGNMTGGDLSPAQRNHRQEGAAPQPRSTHVTGTAFAYEDLLSPSVDAQNTWGMGESNVEGYASLSGDDTQRPGKEPVSSTSSPEDLMTGDGDTMGGSSMRPLLISRASSTFHMRDNAPEGQTSRNVAAMNSTSVQANVGSMDDVNRVNSSDDEAGPESASAQRWQRFPSSERVPLRQPSQVEESDQRPAALERRGSSPSKTQQQSSPIEPHAGAFSPSSRPHPNPMMPGQRETNTGGPTPSTSDSRPAQSREGSITSMVSRFETMNGKPPGLSPVKQKPTISTSASQAPRPQVAAKPQALRQYSGSFSKSSGSPMTAEALSPTSPKVKPPKPMTKPDLGRSASVTATQKSPPAAIKEKPATKPKPVVATKPTSQKVDESQAQQNLVPVEEKTPESSSQGQGPIQEPSQNGRGSPEKRQSVNSLIAKWNQQKI</sequence>
<accession>A0A1Y1UR95</accession>
<dbReference type="EMBL" id="NBSH01000002">
    <property type="protein sequence ID" value="ORX39956.1"/>
    <property type="molecule type" value="Genomic_DNA"/>
</dbReference>
<evidence type="ECO:0000256" key="4">
    <source>
        <dbReference type="ARBA" id="ARBA00022741"/>
    </source>
</evidence>
<comment type="catalytic activity">
    <reaction evidence="7">
        <text>L-threonyl-[protein] + ATP = O-phospho-L-threonyl-[protein] + ADP + H(+)</text>
        <dbReference type="Rhea" id="RHEA:46608"/>
        <dbReference type="Rhea" id="RHEA-COMP:11060"/>
        <dbReference type="Rhea" id="RHEA-COMP:11605"/>
        <dbReference type="ChEBI" id="CHEBI:15378"/>
        <dbReference type="ChEBI" id="CHEBI:30013"/>
        <dbReference type="ChEBI" id="CHEBI:30616"/>
        <dbReference type="ChEBI" id="CHEBI:61977"/>
        <dbReference type="ChEBI" id="CHEBI:456216"/>
        <dbReference type="EC" id="2.7.11.1"/>
    </reaction>
</comment>
<name>A0A1Y1UR95_9TREE</name>
<dbReference type="Proteomes" id="UP000193218">
    <property type="component" value="Unassembled WGS sequence"/>
</dbReference>
<dbReference type="InterPro" id="IPR000719">
    <property type="entry name" value="Prot_kinase_dom"/>
</dbReference>
<proteinExistence type="predicted"/>
<feature type="compositionally biased region" description="Polar residues" evidence="9">
    <location>
        <begin position="1096"/>
        <end position="1109"/>
    </location>
</feature>
<dbReference type="GeneID" id="33559667"/>
<evidence type="ECO:0000256" key="2">
    <source>
        <dbReference type="ARBA" id="ARBA00022527"/>
    </source>
</evidence>
<dbReference type="GO" id="GO:0004674">
    <property type="term" value="F:protein serine/threonine kinase activity"/>
    <property type="evidence" value="ECO:0007669"/>
    <property type="project" value="UniProtKB-KW"/>
</dbReference>
<keyword evidence="4" id="KW-0547">Nucleotide-binding</keyword>
<feature type="region of interest" description="Disordered" evidence="9">
    <location>
        <begin position="547"/>
        <end position="632"/>
    </location>
</feature>
<feature type="compositionally biased region" description="Low complexity" evidence="9">
    <location>
        <begin position="981"/>
        <end position="990"/>
    </location>
</feature>
<keyword evidence="3" id="KW-0808">Transferase</keyword>
<dbReference type="InterPro" id="IPR011009">
    <property type="entry name" value="Kinase-like_dom_sf"/>
</dbReference>
<evidence type="ECO:0000256" key="5">
    <source>
        <dbReference type="ARBA" id="ARBA00022777"/>
    </source>
</evidence>
<comment type="caution">
    <text evidence="11">The sequence shown here is derived from an EMBL/GenBank/DDBJ whole genome shotgun (WGS) entry which is preliminary data.</text>
</comment>
<evidence type="ECO:0000256" key="7">
    <source>
        <dbReference type="ARBA" id="ARBA00047899"/>
    </source>
</evidence>
<keyword evidence="6" id="KW-0067">ATP-binding</keyword>
<reference evidence="11 12" key="1">
    <citation type="submission" date="2017-03" db="EMBL/GenBank/DDBJ databases">
        <title>Widespread Adenine N6-methylation of Active Genes in Fungi.</title>
        <authorList>
            <consortium name="DOE Joint Genome Institute"/>
            <person name="Mondo S.J."/>
            <person name="Dannebaum R.O."/>
            <person name="Kuo R.C."/>
            <person name="Louie K.B."/>
            <person name="Bewick A.J."/>
            <person name="Labutti K."/>
            <person name="Haridas S."/>
            <person name="Kuo A."/>
            <person name="Salamov A."/>
            <person name="Ahrendt S.R."/>
            <person name="Lau R."/>
            <person name="Bowen B.P."/>
            <person name="Lipzen A."/>
            <person name="Sullivan W."/>
            <person name="Andreopoulos W.B."/>
            <person name="Clum A."/>
            <person name="Lindquist E."/>
            <person name="Daum C."/>
            <person name="Northen T.R."/>
            <person name="Ramamoorthy G."/>
            <person name="Schmitz R.J."/>
            <person name="Gryganskyi A."/>
            <person name="Culley D."/>
            <person name="Magnuson J."/>
            <person name="James T.Y."/>
            <person name="O'Malley M.A."/>
            <person name="Stajich J.E."/>
            <person name="Spatafora J.W."/>
            <person name="Visel A."/>
            <person name="Grigoriev I.V."/>
        </authorList>
    </citation>
    <scope>NUCLEOTIDE SEQUENCE [LARGE SCALE GENOMIC DNA]</scope>
    <source>
        <strain evidence="11 12">NRRL Y-17943</strain>
    </source>
</reference>
<keyword evidence="2" id="KW-0723">Serine/threonine-protein kinase</keyword>
<feature type="compositionally biased region" description="Low complexity" evidence="9">
    <location>
        <begin position="584"/>
        <end position="597"/>
    </location>
</feature>
<dbReference type="GO" id="GO:0005737">
    <property type="term" value="C:cytoplasm"/>
    <property type="evidence" value="ECO:0007669"/>
    <property type="project" value="TreeGrafter"/>
</dbReference>
<feature type="region of interest" description="Disordered" evidence="9">
    <location>
        <begin position="1"/>
        <end position="95"/>
    </location>
</feature>
<feature type="compositionally biased region" description="Low complexity" evidence="9">
    <location>
        <begin position="765"/>
        <end position="776"/>
    </location>
</feature>
<feature type="compositionally biased region" description="Polar residues" evidence="9">
    <location>
        <begin position="428"/>
        <end position="466"/>
    </location>
</feature>
<dbReference type="GO" id="GO:0000147">
    <property type="term" value="P:actin cortical patch assembly"/>
    <property type="evidence" value="ECO:0007669"/>
    <property type="project" value="TreeGrafter"/>
</dbReference>
<feature type="compositionally biased region" description="Low complexity" evidence="9">
    <location>
        <begin position="1"/>
        <end position="15"/>
    </location>
</feature>
<feature type="region of interest" description="Disordered" evidence="9">
    <location>
        <begin position="790"/>
        <end position="1109"/>
    </location>
</feature>
<evidence type="ECO:0000256" key="8">
    <source>
        <dbReference type="ARBA" id="ARBA00048679"/>
    </source>
</evidence>
<feature type="compositionally biased region" description="Polar residues" evidence="9">
    <location>
        <begin position="1047"/>
        <end position="1062"/>
    </location>
</feature>
<organism evidence="11 12">
    <name type="scientific">Kockovaella imperatae</name>
    <dbReference type="NCBI Taxonomy" id="4999"/>
    <lineage>
        <taxon>Eukaryota</taxon>
        <taxon>Fungi</taxon>
        <taxon>Dikarya</taxon>
        <taxon>Basidiomycota</taxon>
        <taxon>Agaricomycotina</taxon>
        <taxon>Tremellomycetes</taxon>
        <taxon>Tremellales</taxon>
        <taxon>Cuniculitremaceae</taxon>
        <taxon>Kockovaella</taxon>
    </lineage>
</organism>
<feature type="compositionally biased region" description="Polar residues" evidence="9">
    <location>
        <begin position="549"/>
        <end position="577"/>
    </location>
</feature>
<dbReference type="OrthoDB" id="2018507at2759"/>
<feature type="region of interest" description="Disordered" evidence="9">
    <location>
        <begin position="728"/>
        <end position="777"/>
    </location>
</feature>
<feature type="compositionally biased region" description="Polar residues" evidence="9">
    <location>
        <begin position="610"/>
        <end position="622"/>
    </location>
</feature>
<comment type="catalytic activity">
    <reaction evidence="8">
        <text>L-seryl-[protein] + ATP = O-phospho-L-seryl-[protein] + ADP + H(+)</text>
        <dbReference type="Rhea" id="RHEA:17989"/>
        <dbReference type="Rhea" id="RHEA-COMP:9863"/>
        <dbReference type="Rhea" id="RHEA-COMP:11604"/>
        <dbReference type="ChEBI" id="CHEBI:15378"/>
        <dbReference type="ChEBI" id="CHEBI:29999"/>
        <dbReference type="ChEBI" id="CHEBI:30616"/>
        <dbReference type="ChEBI" id="CHEBI:83421"/>
        <dbReference type="ChEBI" id="CHEBI:456216"/>
        <dbReference type="EC" id="2.7.11.1"/>
    </reaction>
</comment>
<dbReference type="AlphaFoldDB" id="A0A1Y1UR95"/>
<feature type="compositionally biased region" description="Polar residues" evidence="9">
    <location>
        <begin position="496"/>
        <end position="509"/>
    </location>
</feature>
<keyword evidence="5 11" id="KW-0418">Kinase</keyword>
<feature type="compositionally biased region" description="Polar residues" evidence="9">
    <location>
        <begin position="796"/>
        <end position="815"/>
    </location>
</feature>
<dbReference type="FunCoup" id="A0A1Y1UR95">
    <property type="interactions" value="353"/>
</dbReference>
<keyword evidence="12" id="KW-1185">Reference proteome</keyword>
<feature type="compositionally biased region" description="Basic and acidic residues" evidence="9">
    <location>
        <begin position="861"/>
        <end position="872"/>
    </location>
</feature>
<feature type="compositionally biased region" description="Polar residues" evidence="9">
    <location>
        <begin position="1071"/>
        <end position="1088"/>
    </location>
</feature>
<dbReference type="PANTHER" id="PTHR22967:SF57">
    <property type="entry name" value="AUXILIN, ISOFORM A-RELATED"/>
    <property type="match status" value="1"/>
</dbReference>
<feature type="domain" description="Protein kinase" evidence="10">
    <location>
        <begin position="111"/>
        <end position="411"/>
    </location>
</feature>
<dbReference type="STRING" id="4999.A0A1Y1UR95"/>